<gene>
    <name evidence="2" type="ORF">CHH61_23080</name>
</gene>
<name>A0A268RJ54_SHOCL</name>
<dbReference type="Proteomes" id="UP000216133">
    <property type="component" value="Unassembled WGS sequence"/>
</dbReference>
<accession>A0A268RJ54</accession>
<proteinExistence type="predicted"/>
<evidence type="ECO:0000259" key="1">
    <source>
        <dbReference type="Pfam" id="PF04738"/>
    </source>
</evidence>
<feature type="domain" description="Lantibiotic dehydratase N-terminal" evidence="1">
    <location>
        <begin position="39"/>
        <end position="116"/>
    </location>
</feature>
<dbReference type="AlphaFoldDB" id="A0A268RJ54"/>
<reference evidence="2 3" key="1">
    <citation type="submission" date="2017-07" db="EMBL/GenBank/DDBJ databases">
        <title>Isolation and whole genome analysis of endospore-forming bacteria from heroin.</title>
        <authorList>
            <person name="Kalinowski J."/>
            <person name="Ahrens B."/>
            <person name="Al-Dilaimi A."/>
            <person name="Winkler A."/>
            <person name="Wibberg D."/>
            <person name="Schleenbecker U."/>
            <person name="Ruckert C."/>
            <person name="Wolfel R."/>
            <person name="Grass G."/>
        </authorList>
    </citation>
    <scope>NUCLEOTIDE SEQUENCE [LARGE SCALE GENOMIC DNA]</scope>
    <source>
        <strain evidence="2 3">7523-2</strain>
    </source>
</reference>
<evidence type="ECO:0000313" key="2">
    <source>
        <dbReference type="EMBL" id="PAF20232.1"/>
    </source>
</evidence>
<dbReference type="Pfam" id="PF04738">
    <property type="entry name" value="Lant_dehydr_N"/>
    <property type="match status" value="1"/>
</dbReference>
<evidence type="ECO:0000313" key="3">
    <source>
        <dbReference type="Proteomes" id="UP000216133"/>
    </source>
</evidence>
<feature type="non-terminal residue" evidence="2">
    <location>
        <position position="1"/>
    </location>
</feature>
<dbReference type="InterPro" id="IPR006827">
    <property type="entry name" value="Lant_deHydtase_N"/>
</dbReference>
<sequence>SLLDYFMLRSPLMPFQVYSEMSSLEGEQAEEQLFQLMKNREIREAIYVSSPSLYHSLIKLEKFSDSPKKNQLIKSALKYLIRMSTRPTPFGLCSGVEAGRIGDKTDLVIPDNRQFKKR</sequence>
<comment type="caution">
    <text evidence="2">The sequence shown here is derived from an EMBL/GenBank/DDBJ whole genome shotgun (WGS) entry which is preliminary data.</text>
</comment>
<dbReference type="EMBL" id="NPBS01000269">
    <property type="protein sequence ID" value="PAF20232.1"/>
    <property type="molecule type" value="Genomic_DNA"/>
</dbReference>
<organism evidence="2 3">
    <name type="scientific">Shouchella clausii</name>
    <name type="common">Alkalihalobacillus clausii</name>
    <dbReference type="NCBI Taxonomy" id="79880"/>
    <lineage>
        <taxon>Bacteria</taxon>
        <taxon>Bacillati</taxon>
        <taxon>Bacillota</taxon>
        <taxon>Bacilli</taxon>
        <taxon>Bacillales</taxon>
        <taxon>Bacillaceae</taxon>
        <taxon>Shouchella</taxon>
    </lineage>
</organism>
<protein>
    <recommendedName>
        <fullName evidence="1">Lantibiotic dehydratase N-terminal domain-containing protein</fullName>
    </recommendedName>
</protein>
<feature type="non-terminal residue" evidence="2">
    <location>
        <position position="118"/>
    </location>
</feature>